<organism evidence="1 2">
    <name type="scientific">Photobacterium aphoticum</name>
    <dbReference type="NCBI Taxonomy" id="754436"/>
    <lineage>
        <taxon>Bacteria</taxon>
        <taxon>Pseudomonadati</taxon>
        <taxon>Pseudomonadota</taxon>
        <taxon>Gammaproteobacteria</taxon>
        <taxon>Vibrionales</taxon>
        <taxon>Vibrionaceae</taxon>
        <taxon>Photobacterium</taxon>
    </lineage>
</organism>
<comment type="caution">
    <text evidence="1">The sequence shown here is derived from an EMBL/GenBank/DDBJ whole genome shotgun (WGS) entry which is preliminary data.</text>
</comment>
<gene>
    <name evidence="1" type="ORF">JCM19237_2646</name>
</gene>
<name>A0A090QTS3_9GAMM</name>
<accession>A0A090QTS3</accession>
<sequence>MQLSNQQLGLVISVNADNLLQPNVLLYDPSVPSNEAPIIELDESNLRIEQAIAPNKLPEKVYTYLNPRIRISYYFEQDD</sequence>
<reference evidence="1 2" key="1">
    <citation type="journal article" date="2014" name="Genome Announc.">
        <title>Draft Genome Sequences of Two Vibrionaceae Species, Vibrio ponticus C121 and Photobacterium aphoticum C119, Isolated as Coral Reef Microbiota.</title>
        <authorList>
            <person name="Al-saari N."/>
            <person name="Meirelles P.M."/>
            <person name="Mino S."/>
            <person name="Suda W."/>
            <person name="Oshima K."/>
            <person name="Hattori M."/>
            <person name="Ohkuma M."/>
            <person name="Thompson F.L."/>
            <person name="Gomez-Gil B."/>
            <person name="Sawabe T."/>
            <person name="Sawabe T."/>
        </authorList>
    </citation>
    <scope>NUCLEOTIDE SEQUENCE [LARGE SCALE GENOMIC DNA]</scope>
    <source>
        <strain evidence="1 2">JCM 19237</strain>
    </source>
</reference>
<protein>
    <submittedName>
        <fullName evidence="1">Uncharacterized protein</fullName>
    </submittedName>
</protein>
<evidence type="ECO:0000313" key="2">
    <source>
        <dbReference type="Proteomes" id="UP000029227"/>
    </source>
</evidence>
<proteinExistence type="predicted"/>
<dbReference type="EMBL" id="BBMN01000011">
    <property type="protein sequence ID" value="GAL06555.1"/>
    <property type="molecule type" value="Genomic_DNA"/>
</dbReference>
<dbReference type="AlphaFoldDB" id="A0A090QTS3"/>
<dbReference type="eggNOG" id="COG2206">
    <property type="taxonomic scope" value="Bacteria"/>
</dbReference>
<dbReference type="Proteomes" id="UP000029227">
    <property type="component" value="Unassembled WGS sequence"/>
</dbReference>
<evidence type="ECO:0000313" key="1">
    <source>
        <dbReference type="EMBL" id="GAL06555.1"/>
    </source>
</evidence>
<dbReference type="STRING" id="754436.JCM19237_2646"/>